<dbReference type="PRINTS" id="PR00420">
    <property type="entry name" value="RNGMNOXGNASE"/>
</dbReference>
<dbReference type="Pfam" id="PF01494">
    <property type="entry name" value="FAD_binding_3"/>
    <property type="match status" value="1"/>
</dbReference>
<feature type="domain" description="FAD-binding" evidence="5">
    <location>
        <begin position="9"/>
        <end position="377"/>
    </location>
</feature>
<evidence type="ECO:0000256" key="1">
    <source>
        <dbReference type="ARBA" id="ARBA00007801"/>
    </source>
</evidence>
<dbReference type="STRING" id="765257.A0A0C9YE41"/>
<dbReference type="Gene3D" id="3.30.9.10">
    <property type="entry name" value="D-Amino Acid Oxidase, subunit A, domain 2"/>
    <property type="match status" value="1"/>
</dbReference>
<dbReference type="Gene3D" id="3.40.30.20">
    <property type="match status" value="1"/>
</dbReference>
<proteinExistence type="inferred from homology"/>
<evidence type="ECO:0000256" key="3">
    <source>
        <dbReference type="ARBA" id="ARBA00022827"/>
    </source>
</evidence>
<sequence>MAVQSAESKVDVLIVGAGPAGVMCANALSLAGVNVRIVDKRDAKVATGQADGIAPRTTEVFQSYGLADRLLREGCRVYMAAFYNPNETGGIELSNRAPDVTAPSARYPFELALHQGAIEAIFLDSMKTRGVEVQRSTRPTGIELSTDAAELVDPTSYPVKVTLECLSLDGTAHHEVVHAKFVLGADGAHSWVRNAFGITMDGEQTDFIWGVLDMVPDTDFPDIRNKSLIHSNNGSCLLVPREAERIRIYIQIADTDVCDPKTGRVDKDRMSPEQLLKVAQKSLIPYTLNPTNGINWWTLYIIGQRVASKFSVHNRVFIAGDACHTHSPKAGQGMNASMNDSHNLAWKLAYVLRGWAPISILSTYESERRKYALDLIAFDKIYATLFSGKPVTKENVNGVSHEQFLKTYQTFGGFTSGIGVHYDRSVLVSENAHPTLVRNMVVGERVAPQNFVGAADSTPYNLQDLLPSDFRFKLLVFTGDFNEPIQTRKVEGLVKSLERPESFLNKYPRERFDITTISKGNKLEFDYLKVPQLLRPHWSKVLLDDTDVSGTIGGKGYAYYGIPDEGALVVVRPDGYITIITPLDGADEINKYFAGFMNA</sequence>
<dbReference type="Gene3D" id="3.50.50.60">
    <property type="entry name" value="FAD/NAD(P)-binding domain"/>
    <property type="match status" value="1"/>
</dbReference>
<keyword evidence="4" id="KW-0560">Oxidoreductase</keyword>
<dbReference type="SUPFAM" id="SSF54373">
    <property type="entry name" value="FAD-linked reductases, C-terminal domain"/>
    <property type="match status" value="1"/>
</dbReference>
<evidence type="ECO:0000259" key="5">
    <source>
        <dbReference type="Pfam" id="PF01494"/>
    </source>
</evidence>
<reference evidence="8" key="2">
    <citation type="submission" date="2015-01" db="EMBL/GenBank/DDBJ databases">
        <title>Evolutionary Origins and Diversification of the Mycorrhizal Mutualists.</title>
        <authorList>
            <consortium name="DOE Joint Genome Institute"/>
            <consortium name="Mycorrhizal Genomics Consortium"/>
            <person name="Kohler A."/>
            <person name="Kuo A."/>
            <person name="Nagy L.G."/>
            <person name="Floudas D."/>
            <person name="Copeland A."/>
            <person name="Barry K.W."/>
            <person name="Cichocki N."/>
            <person name="Veneault-Fourrey C."/>
            <person name="LaButti K."/>
            <person name="Lindquist E.A."/>
            <person name="Lipzen A."/>
            <person name="Lundell T."/>
            <person name="Morin E."/>
            <person name="Murat C."/>
            <person name="Riley R."/>
            <person name="Ohm R."/>
            <person name="Sun H."/>
            <person name="Tunlid A."/>
            <person name="Henrissat B."/>
            <person name="Grigoriev I.V."/>
            <person name="Hibbett D.S."/>
            <person name="Martin F."/>
        </authorList>
    </citation>
    <scope>NUCLEOTIDE SEQUENCE [LARGE SCALE GENOMIC DNA]</scope>
    <source>
        <strain evidence="8">441</strain>
    </source>
</reference>
<organism evidence="7 8">
    <name type="scientific">Pisolithus microcarpus 441</name>
    <dbReference type="NCBI Taxonomy" id="765257"/>
    <lineage>
        <taxon>Eukaryota</taxon>
        <taxon>Fungi</taxon>
        <taxon>Dikarya</taxon>
        <taxon>Basidiomycota</taxon>
        <taxon>Agaricomycotina</taxon>
        <taxon>Agaricomycetes</taxon>
        <taxon>Agaricomycetidae</taxon>
        <taxon>Boletales</taxon>
        <taxon>Sclerodermatineae</taxon>
        <taxon>Pisolithaceae</taxon>
        <taxon>Pisolithus</taxon>
    </lineage>
</organism>
<dbReference type="OrthoDB" id="1716816at2759"/>
<evidence type="ECO:0000256" key="4">
    <source>
        <dbReference type="ARBA" id="ARBA00023002"/>
    </source>
</evidence>
<evidence type="ECO:0000259" key="6">
    <source>
        <dbReference type="Pfam" id="PF07976"/>
    </source>
</evidence>
<dbReference type="SUPFAM" id="SSF51905">
    <property type="entry name" value="FAD/NAD(P)-binding domain"/>
    <property type="match status" value="1"/>
</dbReference>
<keyword evidence="2" id="KW-0285">Flavoprotein</keyword>
<comment type="similarity">
    <text evidence="1">Belongs to the PheA/TfdB FAD monooxygenase family.</text>
</comment>
<dbReference type="AlphaFoldDB" id="A0A0C9YE41"/>
<dbReference type="GO" id="GO:0071949">
    <property type="term" value="F:FAD binding"/>
    <property type="evidence" value="ECO:0007669"/>
    <property type="project" value="InterPro"/>
</dbReference>
<dbReference type="CDD" id="cd02979">
    <property type="entry name" value="PHOX_C"/>
    <property type="match status" value="1"/>
</dbReference>
<accession>A0A0C9YE41</accession>
<dbReference type="GO" id="GO:0016709">
    <property type="term" value="F:oxidoreductase activity, acting on paired donors, with incorporation or reduction of molecular oxygen, NAD(P)H as one donor, and incorporation of one atom of oxygen"/>
    <property type="evidence" value="ECO:0007669"/>
    <property type="project" value="UniProtKB-ARBA"/>
</dbReference>
<dbReference type="PANTHER" id="PTHR43004:SF20">
    <property type="entry name" value="2-MONOOXYGENASE, PUTATIVE (AFU_ORTHOLOGUE AFUA_1G13660)-RELATED"/>
    <property type="match status" value="1"/>
</dbReference>
<reference evidence="7 8" key="1">
    <citation type="submission" date="2014-04" db="EMBL/GenBank/DDBJ databases">
        <authorList>
            <consortium name="DOE Joint Genome Institute"/>
            <person name="Kuo A."/>
            <person name="Kohler A."/>
            <person name="Costa M.D."/>
            <person name="Nagy L.G."/>
            <person name="Floudas D."/>
            <person name="Copeland A."/>
            <person name="Barry K.W."/>
            <person name="Cichocki N."/>
            <person name="Veneault-Fourrey C."/>
            <person name="LaButti K."/>
            <person name="Lindquist E.A."/>
            <person name="Lipzen A."/>
            <person name="Lundell T."/>
            <person name="Morin E."/>
            <person name="Murat C."/>
            <person name="Sun H."/>
            <person name="Tunlid A."/>
            <person name="Henrissat B."/>
            <person name="Grigoriev I.V."/>
            <person name="Hibbett D.S."/>
            <person name="Martin F."/>
            <person name="Nordberg H.P."/>
            <person name="Cantor M.N."/>
            <person name="Hua S.X."/>
        </authorList>
    </citation>
    <scope>NUCLEOTIDE SEQUENCE [LARGE SCALE GENOMIC DNA]</scope>
    <source>
        <strain evidence="7 8">441</strain>
    </source>
</reference>
<keyword evidence="3" id="KW-0274">FAD</keyword>
<name>A0A0C9YE41_9AGAM</name>
<dbReference type="Pfam" id="PF07976">
    <property type="entry name" value="Phe_hydrox_dim"/>
    <property type="match status" value="1"/>
</dbReference>
<keyword evidence="8" id="KW-1185">Reference proteome</keyword>
<dbReference type="InterPro" id="IPR002938">
    <property type="entry name" value="FAD-bd"/>
</dbReference>
<feature type="domain" description="Phenol hydroxylase-like C-terminal dimerisation" evidence="6">
    <location>
        <begin position="420"/>
        <end position="598"/>
    </location>
</feature>
<evidence type="ECO:0000313" key="7">
    <source>
        <dbReference type="EMBL" id="KIK23055.1"/>
    </source>
</evidence>
<gene>
    <name evidence="7" type="ORF">PISMIDRAFT_679687</name>
</gene>
<evidence type="ECO:0000256" key="2">
    <source>
        <dbReference type="ARBA" id="ARBA00022630"/>
    </source>
</evidence>
<evidence type="ECO:0000313" key="8">
    <source>
        <dbReference type="Proteomes" id="UP000054018"/>
    </source>
</evidence>
<protein>
    <submittedName>
        <fullName evidence="7">Unplaced genomic scaffold scaffold_47, whole genome shotgun sequence</fullName>
    </submittedName>
</protein>
<dbReference type="InterPro" id="IPR036188">
    <property type="entry name" value="FAD/NAD-bd_sf"/>
</dbReference>
<dbReference type="EMBL" id="KN833731">
    <property type="protein sequence ID" value="KIK23055.1"/>
    <property type="molecule type" value="Genomic_DNA"/>
</dbReference>
<dbReference type="Proteomes" id="UP000054018">
    <property type="component" value="Unassembled WGS sequence"/>
</dbReference>
<dbReference type="InterPro" id="IPR038220">
    <property type="entry name" value="PHOX_C_sf"/>
</dbReference>
<dbReference type="HOGENOM" id="CLU_009665_9_2_1"/>
<dbReference type="PANTHER" id="PTHR43004">
    <property type="entry name" value="TRK SYSTEM POTASSIUM UPTAKE PROTEIN"/>
    <property type="match status" value="1"/>
</dbReference>
<dbReference type="InterPro" id="IPR012941">
    <property type="entry name" value="Phe_hydrox_C_dim_dom"/>
</dbReference>
<dbReference type="InterPro" id="IPR036249">
    <property type="entry name" value="Thioredoxin-like_sf"/>
</dbReference>
<dbReference type="InterPro" id="IPR050641">
    <property type="entry name" value="RIFMO-like"/>
</dbReference>
<dbReference type="SUPFAM" id="SSF52833">
    <property type="entry name" value="Thioredoxin-like"/>
    <property type="match status" value="1"/>
</dbReference>